<evidence type="ECO:0000313" key="2">
    <source>
        <dbReference type="EMBL" id="MCE7001589.1"/>
    </source>
</evidence>
<keyword evidence="1" id="KW-0812">Transmembrane</keyword>
<evidence type="ECO:0000313" key="3">
    <source>
        <dbReference type="Proteomes" id="UP001521150"/>
    </source>
</evidence>
<feature type="transmembrane region" description="Helical" evidence="1">
    <location>
        <begin position="6"/>
        <end position="28"/>
    </location>
</feature>
<proteinExistence type="predicted"/>
<keyword evidence="3" id="KW-1185">Reference proteome</keyword>
<sequence length="248" mass="27840">MSPSPILIIAVVVGGLIVVGGLLAWLFIWIKKTNDREEAGTFGRLNEEAPRRGWNYVERADDYVDVFNDVERYPKLSEPIVGHAASPTALQAHEVLTGEHRGRQFLAAKFWTSKPADSREVGGEKWFHAIWVHTPAPRPTLDVRSVPRMQSAVGSALGMGDLKIGHPEFDARYQVTAQNEQFARDVLSPQLIDLMLNDSRSFQGFWIRGQQLEVIGDVVGDHRDPAQLVPALDLRNDIMDRIPQQVWT</sequence>
<gene>
    <name evidence="2" type="ORF">LWC34_01840</name>
</gene>
<organism evidence="2 3">
    <name type="scientific">Kibdelosporangium philippinense</name>
    <dbReference type="NCBI Taxonomy" id="211113"/>
    <lineage>
        <taxon>Bacteria</taxon>
        <taxon>Bacillati</taxon>
        <taxon>Actinomycetota</taxon>
        <taxon>Actinomycetes</taxon>
        <taxon>Pseudonocardiales</taxon>
        <taxon>Pseudonocardiaceae</taxon>
        <taxon>Kibdelosporangium</taxon>
    </lineage>
</organism>
<keyword evidence="1" id="KW-0472">Membrane</keyword>
<comment type="caution">
    <text evidence="2">The sequence shown here is derived from an EMBL/GenBank/DDBJ whole genome shotgun (WGS) entry which is preliminary data.</text>
</comment>
<dbReference type="Proteomes" id="UP001521150">
    <property type="component" value="Unassembled WGS sequence"/>
</dbReference>
<reference evidence="2 3" key="1">
    <citation type="submission" date="2021-12" db="EMBL/GenBank/DDBJ databases">
        <title>Genome sequence of Kibdelosporangium philippinense ATCC 49844.</title>
        <authorList>
            <person name="Fedorov E.A."/>
            <person name="Omeragic M."/>
            <person name="Shalygina K.F."/>
            <person name="Maclea K.S."/>
        </authorList>
    </citation>
    <scope>NUCLEOTIDE SEQUENCE [LARGE SCALE GENOMIC DNA]</scope>
    <source>
        <strain evidence="2 3">ATCC 49844</strain>
    </source>
</reference>
<dbReference type="RefSeq" id="WP_233722652.1">
    <property type="nucleotide sequence ID" value="NZ_JAJVCN010000001.1"/>
</dbReference>
<keyword evidence="1" id="KW-1133">Transmembrane helix</keyword>
<name>A0ABS8Z0V6_9PSEU</name>
<protein>
    <submittedName>
        <fullName evidence="2">DUF3137 domain-containing protein</fullName>
    </submittedName>
</protein>
<dbReference type="EMBL" id="JAJVCN010000001">
    <property type="protein sequence ID" value="MCE7001589.1"/>
    <property type="molecule type" value="Genomic_DNA"/>
</dbReference>
<accession>A0ABS8Z0V6</accession>
<evidence type="ECO:0000256" key="1">
    <source>
        <dbReference type="SAM" id="Phobius"/>
    </source>
</evidence>